<dbReference type="PROSITE" id="PS51186">
    <property type="entry name" value="GNAT"/>
    <property type="match status" value="1"/>
</dbReference>
<dbReference type="GO" id="GO:0016746">
    <property type="term" value="F:acyltransferase activity"/>
    <property type="evidence" value="ECO:0007669"/>
    <property type="project" value="UniProtKB-KW"/>
</dbReference>
<gene>
    <name evidence="4" type="ORF">ACFQ5G_43530</name>
</gene>
<dbReference type="CDD" id="cd04301">
    <property type="entry name" value="NAT_SF"/>
    <property type="match status" value="1"/>
</dbReference>
<reference evidence="5" key="1">
    <citation type="journal article" date="2019" name="Int. J. Syst. Evol. Microbiol.">
        <title>The Global Catalogue of Microorganisms (GCM) 10K type strain sequencing project: providing services to taxonomists for standard genome sequencing and annotation.</title>
        <authorList>
            <consortium name="The Broad Institute Genomics Platform"/>
            <consortium name="The Broad Institute Genome Sequencing Center for Infectious Disease"/>
            <person name="Wu L."/>
            <person name="Ma J."/>
        </authorList>
    </citation>
    <scope>NUCLEOTIDE SEQUENCE [LARGE SCALE GENOMIC DNA]</scope>
    <source>
        <strain evidence="5">CCM 7526</strain>
    </source>
</reference>
<evidence type="ECO:0000313" key="4">
    <source>
        <dbReference type="EMBL" id="MFD1372236.1"/>
    </source>
</evidence>
<dbReference type="InterPro" id="IPR000182">
    <property type="entry name" value="GNAT_dom"/>
</dbReference>
<organism evidence="4 5">
    <name type="scientific">Actinoplanes sichuanensis</name>
    <dbReference type="NCBI Taxonomy" id="512349"/>
    <lineage>
        <taxon>Bacteria</taxon>
        <taxon>Bacillati</taxon>
        <taxon>Actinomycetota</taxon>
        <taxon>Actinomycetes</taxon>
        <taxon>Micromonosporales</taxon>
        <taxon>Micromonosporaceae</taxon>
        <taxon>Actinoplanes</taxon>
    </lineage>
</organism>
<dbReference type="EMBL" id="JBHTMK010000055">
    <property type="protein sequence ID" value="MFD1372236.1"/>
    <property type="molecule type" value="Genomic_DNA"/>
</dbReference>
<dbReference type="Proteomes" id="UP001597183">
    <property type="component" value="Unassembled WGS sequence"/>
</dbReference>
<dbReference type="PANTHER" id="PTHR43877:SF2">
    <property type="entry name" value="AMINOALKYLPHOSPHONATE N-ACETYLTRANSFERASE-RELATED"/>
    <property type="match status" value="1"/>
</dbReference>
<comment type="caution">
    <text evidence="4">The sequence shown here is derived from an EMBL/GenBank/DDBJ whole genome shotgun (WGS) entry which is preliminary data.</text>
</comment>
<protein>
    <submittedName>
        <fullName evidence="4">GNAT family N-acetyltransferase</fullName>
        <ecNumber evidence="4">2.3.1.-</ecNumber>
    </submittedName>
</protein>
<evidence type="ECO:0000256" key="2">
    <source>
        <dbReference type="ARBA" id="ARBA00023315"/>
    </source>
</evidence>
<dbReference type="PANTHER" id="PTHR43877">
    <property type="entry name" value="AMINOALKYLPHOSPHONATE N-ACETYLTRANSFERASE-RELATED-RELATED"/>
    <property type="match status" value="1"/>
</dbReference>
<name>A0ABW4AMZ9_9ACTN</name>
<dbReference type="Gene3D" id="3.40.630.30">
    <property type="match status" value="1"/>
</dbReference>
<evidence type="ECO:0000313" key="5">
    <source>
        <dbReference type="Proteomes" id="UP001597183"/>
    </source>
</evidence>
<keyword evidence="5" id="KW-1185">Reference proteome</keyword>
<proteinExistence type="predicted"/>
<dbReference type="InterPro" id="IPR016181">
    <property type="entry name" value="Acyl_CoA_acyltransferase"/>
</dbReference>
<keyword evidence="1 4" id="KW-0808">Transferase</keyword>
<evidence type="ECO:0000256" key="1">
    <source>
        <dbReference type="ARBA" id="ARBA00022679"/>
    </source>
</evidence>
<dbReference type="EC" id="2.3.1.-" evidence="4"/>
<keyword evidence="2 4" id="KW-0012">Acyltransferase</keyword>
<dbReference type="SUPFAM" id="SSF55729">
    <property type="entry name" value="Acyl-CoA N-acyltransferases (Nat)"/>
    <property type="match status" value="1"/>
</dbReference>
<accession>A0ABW4AMZ9</accession>
<evidence type="ECO:0000259" key="3">
    <source>
        <dbReference type="PROSITE" id="PS51186"/>
    </source>
</evidence>
<dbReference type="RefSeq" id="WP_317796326.1">
    <property type="nucleotide sequence ID" value="NZ_AP028461.1"/>
</dbReference>
<dbReference type="InterPro" id="IPR050832">
    <property type="entry name" value="Bact_Acetyltransf"/>
</dbReference>
<dbReference type="Pfam" id="PF00583">
    <property type="entry name" value="Acetyltransf_1"/>
    <property type="match status" value="1"/>
</dbReference>
<sequence length="158" mass="17110">MTTVVPVTVTDPTFEQVAALFDDYRAHYGRAPSPTATRAWLQDQLADRRISAAAAVRAGRVGGFITALVTPASLMLGSVWSIRDLYVAPEHRRIGIASTLLEHVVDSARAAGALRVSLQTETVNTPALRLYTDFGFRPVTGLELLNLPLDPRRPEATG</sequence>
<feature type="domain" description="N-acetyltransferase" evidence="3">
    <location>
        <begin position="7"/>
        <end position="154"/>
    </location>
</feature>